<sequence length="1051" mass="118071">MPGEIIDKANPKALPSYLPELIDELAVQLSRTSLDENVSRSLQKFQRAANYIAAAMIFLQDNAYLERELKSDDIKPRLLGHWGTCPGLTFVYSHLNYLICEHDLDMIYVVGPGHGAPGILAALWMEGSLERFYPDYSRDRKGLTKLITTFSTTGGFPSHINAETPGAIHEGGELGYALSVSFGAVMDKPDLIVTCIIGDGEAESGPTATSWHGFKYIDPAESGAVLPILHLNGFKISERTVFGCMDDRELIALFIGYGYQPRIIDDLEHIDADFNAALEWALGEICKIQRAARSGNPIMKPRWPVLILRTPKGWTGPKQIHGQIVEGSFKAHQVPLPAVKKDKEELKALNEWLSSYKPQELFTEDGGVIGDINAIIPRNDLKKMGQRAEVYESYKALKLPDWKKFGVEKGKQESSMKAIAELIDQVFVDNPNSVRLFSPDELESNKLGGALAHTGRNFQWDQFANAQGGRVIEVLSEHMCQGFLQGYTLTGRVGIFPSYESFLGIIHTMMVQFCKFTKMGRETRWRRDISSINYIETSTWARQEHNGFSHQNPSFISAVLNIKPNAARVYLPPDANTFLCTLNHCLKSKNHVNLMVGSKQPTPVFLSPDEAEGHCRAGGSVWKFASTDEGRDPDVVLVGIGTELTFEVIRAAALLRERVPELRVRVVNVTDLMILSRETSHPHALSDEAFNALFTAERPIHFNYHGYETEMKGLLFGRPQMERVTIASYMEEGSTTTPFDMMLANRVSRFHVAQAAVRGGAIRNEDVRIRRQELLSEFAHDMNETRKYILRHHKDPDDIDIDRNGSAKSYLDRSTHSDVRQPPNNFPSPYRLKERQQQQQIFPTPPLSAIMAALNKIAANSPSRQNPSELETSLAGALSDLETNTPDLKAALRPLQFVSAREIEVGHGKKAIVIFVPVPLLQGFHKVQQRLTRELEKKFSDRHVLILASRRILPRPKRSARSRSSQTQKRPRSRTLTAVHEAILTDIVYPVEIVGKRLRTKEDGTKVLKVILHEKERGGVDHRLDAYGEVYRRLTGRGVRFEFPQSSATEF</sequence>
<dbReference type="InterPro" id="IPR019790">
    <property type="entry name" value="Xul5P/Fru6P_PKetolase_CS"/>
</dbReference>
<comment type="cofactor">
    <cofactor evidence="1">
        <name>thiamine diphosphate</name>
        <dbReference type="ChEBI" id="CHEBI:58937"/>
    </cofactor>
</comment>
<dbReference type="Pfam" id="PF09363">
    <property type="entry name" value="XFP_C"/>
    <property type="match status" value="1"/>
</dbReference>
<evidence type="ECO:0000256" key="3">
    <source>
        <dbReference type="ARBA" id="ARBA00007820"/>
    </source>
</evidence>
<dbReference type="Gene3D" id="3.40.50.920">
    <property type="match status" value="1"/>
</dbReference>
<dbReference type="InterPro" id="IPR009014">
    <property type="entry name" value="Transketo_C/PFOR_II"/>
</dbReference>
<proteinExistence type="inferred from homology"/>
<protein>
    <recommendedName>
        <fullName evidence="13">Phosphoketolase</fullName>
    </recommendedName>
</protein>
<comment type="similarity">
    <text evidence="3">Belongs to the eukaryotic ribosomal protein eS7 family.</text>
</comment>
<feature type="compositionally biased region" description="Basic and acidic residues" evidence="8">
    <location>
        <begin position="801"/>
        <end position="819"/>
    </location>
</feature>
<feature type="region of interest" description="Disordered" evidence="8">
    <location>
        <begin position="795"/>
        <end position="837"/>
    </location>
</feature>
<reference evidence="11 12" key="1">
    <citation type="submission" date="2017-10" db="EMBL/GenBank/DDBJ databases">
        <title>Comparative genomics in systemic dimorphic fungi from Ajellomycetaceae.</title>
        <authorList>
            <person name="Munoz J.F."/>
            <person name="Mcewen J.G."/>
            <person name="Clay O.K."/>
            <person name="Cuomo C.A."/>
        </authorList>
    </citation>
    <scope>NUCLEOTIDE SEQUENCE [LARGE SCALE GENOMIC DNA]</scope>
    <source>
        <strain evidence="11 12">UAMH4076</strain>
    </source>
</reference>
<dbReference type="InterPro" id="IPR005593">
    <property type="entry name" value="Xul5P/Fru6P_PKetolase"/>
</dbReference>
<evidence type="ECO:0000256" key="4">
    <source>
        <dbReference type="ARBA" id="ARBA00022980"/>
    </source>
</evidence>
<evidence type="ECO:0000256" key="5">
    <source>
        <dbReference type="ARBA" id="ARBA00023052"/>
    </source>
</evidence>
<dbReference type="EMBL" id="PDND01000077">
    <property type="protein sequence ID" value="PGH32929.1"/>
    <property type="molecule type" value="Genomic_DNA"/>
</dbReference>
<dbReference type="Pfam" id="PF03894">
    <property type="entry name" value="XFP"/>
    <property type="match status" value="1"/>
</dbReference>
<comment type="caution">
    <text evidence="11">The sequence shown here is derived from an EMBL/GenBank/DDBJ whole genome shotgun (WGS) entry which is preliminary data.</text>
</comment>
<evidence type="ECO:0000256" key="2">
    <source>
        <dbReference type="ARBA" id="ARBA00005623"/>
    </source>
</evidence>
<accession>A0A2B7ZIB7</accession>
<feature type="domain" description="Xylulose 5-phosphate/Fructose 6-phosphate phosphoketolase C-terminal" evidence="9">
    <location>
        <begin position="599"/>
        <end position="799"/>
    </location>
</feature>
<keyword evidence="6" id="KW-0456">Lyase</keyword>
<dbReference type="AlphaFoldDB" id="A0A2B7ZIB7"/>
<dbReference type="GO" id="GO:0006412">
    <property type="term" value="P:translation"/>
    <property type="evidence" value="ECO:0007669"/>
    <property type="project" value="InterPro"/>
</dbReference>
<dbReference type="VEuPathDB" id="FungiDB:EMCG_06565"/>
<evidence type="ECO:0000259" key="9">
    <source>
        <dbReference type="Pfam" id="PF09363"/>
    </source>
</evidence>
<evidence type="ECO:0000313" key="11">
    <source>
        <dbReference type="EMBL" id="PGH32929.1"/>
    </source>
</evidence>
<dbReference type="SUPFAM" id="SSF52922">
    <property type="entry name" value="TK C-terminal domain-like"/>
    <property type="match status" value="1"/>
</dbReference>
<dbReference type="InterPro" id="IPR019789">
    <property type="entry name" value="Xul5P/Fru6P_PKetolase_ThDP_BS"/>
</dbReference>
<evidence type="ECO:0000256" key="8">
    <source>
        <dbReference type="SAM" id="MobiDB-lite"/>
    </source>
</evidence>
<feature type="region of interest" description="Disordered" evidence="8">
    <location>
        <begin position="955"/>
        <end position="975"/>
    </location>
</feature>
<dbReference type="PROSITE" id="PS60003">
    <property type="entry name" value="PHOSPHOKETOLASE_2"/>
    <property type="match status" value="1"/>
</dbReference>
<organism evidence="11 12">
    <name type="scientific">[Emmonsia] crescens</name>
    <dbReference type="NCBI Taxonomy" id="73230"/>
    <lineage>
        <taxon>Eukaryota</taxon>
        <taxon>Fungi</taxon>
        <taxon>Dikarya</taxon>
        <taxon>Ascomycota</taxon>
        <taxon>Pezizomycotina</taxon>
        <taxon>Eurotiomycetes</taxon>
        <taxon>Eurotiomycetidae</taxon>
        <taxon>Onygenales</taxon>
        <taxon>Ajellomycetaceae</taxon>
        <taxon>Emergomyces</taxon>
    </lineage>
</organism>
<comment type="similarity">
    <text evidence="2">Belongs to the XFP family.</text>
</comment>
<keyword evidence="7" id="KW-0687">Ribonucleoprotein</keyword>
<dbReference type="SUPFAM" id="SSF52518">
    <property type="entry name" value="Thiamin diphosphate-binding fold (THDP-binding)"/>
    <property type="match status" value="2"/>
</dbReference>
<keyword evidence="5" id="KW-0786">Thiamine pyrophosphate</keyword>
<keyword evidence="12" id="KW-1185">Reference proteome</keyword>
<dbReference type="Gene3D" id="3.40.50.970">
    <property type="match status" value="2"/>
</dbReference>
<evidence type="ECO:0008006" key="13">
    <source>
        <dbReference type="Google" id="ProtNLM"/>
    </source>
</evidence>
<dbReference type="GO" id="GO:0016832">
    <property type="term" value="F:aldehyde-lyase activity"/>
    <property type="evidence" value="ECO:0007669"/>
    <property type="project" value="InterPro"/>
</dbReference>
<dbReference type="InterPro" id="IPR047861">
    <property type="entry name" value="Ribosomal_eS7_CS"/>
</dbReference>
<keyword evidence="4" id="KW-0689">Ribosomal protein</keyword>
<dbReference type="GO" id="GO:1990904">
    <property type="term" value="C:ribonucleoprotein complex"/>
    <property type="evidence" value="ECO:0007669"/>
    <property type="project" value="UniProtKB-KW"/>
</dbReference>
<dbReference type="STRING" id="73230.A0A2B7ZIB7"/>
<dbReference type="VEuPathDB" id="FungiDB:EMCG_06566"/>
<dbReference type="InterPro" id="IPR029061">
    <property type="entry name" value="THDP-binding"/>
</dbReference>
<dbReference type="PROSITE" id="PS60002">
    <property type="entry name" value="PHOSPHOKETOLASE_1"/>
    <property type="match status" value="1"/>
</dbReference>
<dbReference type="Pfam" id="PF01251">
    <property type="entry name" value="Ribosomal_S7e"/>
    <property type="match status" value="1"/>
</dbReference>
<dbReference type="GO" id="GO:0005840">
    <property type="term" value="C:ribosome"/>
    <property type="evidence" value="ECO:0007669"/>
    <property type="project" value="UniProtKB-KW"/>
</dbReference>
<dbReference type="InterPro" id="IPR000554">
    <property type="entry name" value="Ribosomal_eS7"/>
</dbReference>
<dbReference type="InterPro" id="IPR018969">
    <property type="entry name" value="Xul5P/Fru6P_PKetolase_C"/>
</dbReference>
<dbReference type="PROSITE" id="PS00948">
    <property type="entry name" value="RIBOSOMAL_S7E"/>
    <property type="match status" value="1"/>
</dbReference>
<evidence type="ECO:0000313" key="12">
    <source>
        <dbReference type="Proteomes" id="UP000226031"/>
    </source>
</evidence>
<dbReference type="Proteomes" id="UP000226031">
    <property type="component" value="Unassembled WGS sequence"/>
</dbReference>
<evidence type="ECO:0000256" key="1">
    <source>
        <dbReference type="ARBA" id="ARBA00001964"/>
    </source>
</evidence>
<dbReference type="PANTHER" id="PTHR31273:SF1">
    <property type="entry name" value="PHOSPHOKETOLASE-RELATED"/>
    <property type="match status" value="1"/>
</dbReference>
<feature type="domain" description="Xylulose 5-phosphate/Fructose 6-phosphate phosphoketolase N-terminal" evidence="10">
    <location>
        <begin position="36"/>
        <end position="394"/>
    </location>
</feature>
<dbReference type="GO" id="GO:0005975">
    <property type="term" value="P:carbohydrate metabolic process"/>
    <property type="evidence" value="ECO:0007669"/>
    <property type="project" value="InterPro"/>
</dbReference>
<name>A0A2B7ZIB7_9EURO</name>
<evidence type="ECO:0000256" key="7">
    <source>
        <dbReference type="ARBA" id="ARBA00023274"/>
    </source>
</evidence>
<dbReference type="GO" id="GO:0003735">
    <property type="term" value="F:structural constituent of ribosome"/>
    <property type="evidence" value="ECO:0007669"/>
    <property type="project" value="InterPro"/>
</dbReference>
<dbReference type="InterPro" id="IPR018970">
    <property type="entry name" value="Xul5P/Fru6P_PKetolase_N"/>
</dbReference>
<evidence type="ECO:0000259" key="10">
    <source>
        <dbReference type="Pfam" id="PF09364"/>
    </source>
</evidence>
<gene>
    <name evidence="11" type="ORF">GX50_04273</name>
</gene>
<evidence type="ECO:0000256" key="6">
    <source>
        <dbReference type="ARBA" id="ARBA00023239"/>
    </source>
</evidence>
<dbReference type="PANTHER" id="PTHR31273">
    <property type="entry name" value="PHOSPHOKETOLASE-RELATED"/>
    <property type="match status" value="1"/>
</dbReference>
<dbReference type="Pfam" id="PF09364">
    <property type="entry name" value="XFP_N"/>
    <property type="match status" value="1"/>
</dbReference>